<feature type="domain" description="NADP-dependent oxidoreductase" evidence="5">
    <location>
        <begin position="32"/>
        <end position="317"/>
    </location>
</feature>
<evidence type="ECO:0000259" key="5">
    <source>
        <dbReference type="Pfam" id="PF00248"/>
    </source>
</evidence>
<dbReference type="Pfam" id="PF00248">
    <property type="entry name" value="Aldo_ket_red"/>
    <property type="match status" value="1"/>
</dbReference>
<name>A0A376B4K2_9ASCO</name>
<dbReference type="InterPro" id="IPR018170">
    <property type="entry name" value="Aldo/ket_reductase_CS"/>
</dbReference>
<accession>A0A376B4K2</accession>
<organism evidence="6 7">
    <name type="scientific">Saccharomycodes ludwigii</name>
    <dbReference type="NCBI Taxonomy" id="36035"/>
    <lineage>
        <taxon>Eukaryota</taxon>
        <taxon>Fungi</taxon>
        <taxon>Dikarya</taxon>
        <taxon>Ascomycota</taxon>
        <taxon>Saccharomycotina</taxon>
        <taxon>Saccharomycetes</taxon>
        <taxon>Saccharomycodales</taxon>
        <taxon>Saccharomycodaceae</taxon>
        <taxon>Saccharomycodes</taxon>
    </lineage>
</organism>
<reference evidence="7" key="1">
    <citation type="submission" date="2018-06" db="EMBL/GenBank/DDBJ databases">
        <authorList>
            <person name="Guldener U."/>
        </authorList>
    </citation>
    <scope>NUCLEOTIDE SEQUENCE [LARGE SCALE GENOMIC DNA]</scope>
    <source>
        <strain evidence="7">UTAD17</strain>
    </source>
</reference>
<gene>
    <name evidence="6" type="ORF">SCODWIG_01379</name>
</gene>
<dbReference type="PIRSF" id="PIRSF000097">
    <property type="entry name" value="AKR"/>
    <property type="match status" value="1"/>
</dbReference>
<dbReference type="InterPro" id="IPR023210">
    <property type="entry name" value="NADP_OxRdtase_dom"/>
</dbReference>
<dbReference type="PROSITE" id="PS00062">
    <property type="entry name" value="ALDOKETO_REDUCTASE_2"/>
    <property type="match status" value="1"/>
</dbReference>
<feature type="active site" description="Proton donor" evidence="2">
    <location>
        <position position="68"/>
    </location>
</feature>
<keyword evidence="1" id="KW-0560">Oxidoreductase</keyword>
<dbReference type="Gene3D" id="3.20.20.100">
    <property type="entry name" value="NADP-dependent oxidoreductase domain"/>
    <property type="match status" value="1"/>
</dbReference>
<dbReference type="GO" id="GO:0016616">
    <property type="term" value="F:oxidoreductase activity, acting on the CH-OH group of donors, NAD or NADP as acceptor"/>
    <property type="evidence" value="ECO:0007669"/>
    <property type="project" value="UniProtKB-ARBA"/>
</dbReference>
<evidence type="ECO:0000313" key="6">
    <source>
        <dbReference type="EMBL" id="SSD59618.1"/>
    </source>
</evidence>
<dbReference type="EMBL" id="UFAJ01000172">
    <property type="protein sequence ID" value="SSD59618.1"/>
    <property type="molecule type" value="Genomic_DNA"/>
</dbReference>
<evidence type="ECO:0000256" key="1">
    <source>
        <dbReference type="ARBA" id="ARBA00023002"/>
    </source>
</evidence>
<evidence type="ECO:0000313" key="7">
    <source>
        <dbReference type="Proteomes" id="UP000262825"/>
    </source>
</evidence>
<dbReference type="PRINTS" id="PR00069">
    <property type="entry name" value="ALDKETRDTASE"/>
</dbReference>
<dbReference type="SUPFAM" id="SSF51430">
    <property type="entry name" value="NAD(P)-linked oxidoreductase"/>
    <property type="match status" value="1"/>
</dbReference>
<proteinExistence type="predicted"/>
<evidence type="ECO:0000256" key="4">
    <source>
        <dbReference type="PIRSR" id="PIRSR000097-3"/>
    </source>
</evidence>
<dbReference type="AlphaFoldDB" id="A0A376B4K2"/>
<dbReference type="InterPro" id="IPR020471">
    <property type="entry name" value="AKR"/>
</dbReference>
<evidence type="ECO:0000256" key="2">
    <source>
        <dbReference type="PIRSR" id="PIRSR000097-1"/>
    </source>
</evidence>
<protein>
    <submittedName>
        <fullName evidence="6">Related to D-arabinose dehydrogenase [NAD(P)+] heavy chain</fullName>
    </submittedName>
</protein>
<feature type="binding site" evidence="3">
    <location>
        <position position="128"/>
    </location>
    <ligand>
        <name>substrate</name>
    </ligand>
</feature>
<evidence type="ECO:0000256" key="3">
    <source>
        <dbReference type="PIRSR" id="PIRSR000097-2"/>
    </source>
</evidence>
<dbReference type="Proteomes" id="UP000262825">
    <property type="component" value="Unassembled WGS sequence"/>
</dbReference>
<dbReference type="VEuPathDB" id="FungiDB:SCODWIG_01379"/>
<dbReference type="PANTHER" id="PTHR11732">
    <property type="entry name" value="ALDO/KETO REDUCTASE"/>
    <property type="match status" value="1"/>
</dbReference>
<sequence>MSKSQSHPSTTEIYFTLKNNVPGLGSQIIPVVGLGTASPSDRAPETKEAVITAIEKGGLRHIDTAWFYGTEKFIGEALQEVFSRGKVKREDLFITTKVWPVYWDNASESIDISLKDLQLDYVDLVLQHWPLCFPKILKPGSNGNGVPQYIGVPHDSETGEPLVESEKDYLTTYKQLQSIVLDPRDHRVKNIGVSNYPIGYLNKLLSDPDIKITPAINQVEINPQCPQLELAEFCHEKGILMTAYSPMGSSGAPILKLPEIVELAKKYNCSGNDIVISYLIRRGIVVIPRSLNLQRIAKDFQNYILLTDEDVDNINQIGIKTPFRHIDEDFAKSIPGFTGRTKTKAT</sequence>
<feature type="site" description="Lowers pKa of active site Tyr" evidence="4">
    <location>
        <position position="97"/>
    </location>
</feature>
<dbReference type="InterPro" id="IPR036812">
    <property type="entry name" value="NAD(P)_OxRdtase_dom_sf"/>
</dbReference>
<keyword evidence="7" id="KW-1185">Reference proteome</keyword>